<keyword evidence="2" id="KW-1185">Reference proteome</keyword>
<name>A0A1I7ZM85_9BILA</name>
<evidence type="ECO:0000313" key="3">
    <source>
        <dbReference type="WBParaSite" id="L893_g27822.t1"/>
    </source>
</evidence>
<evidence type="ECO:0000313" key="2">
    <source>
        <dbReference type="Proteomes" id="UP000095287"/>
    </source>
</evidence>
<organism evidence="2 3">
    <name type="scientific">Steinernema glaseri</name>
    <dbReference type="NCBI Taxonomy" id="37863"/>
    <lineage>
        <taxon>Eukaryota</taxon>
        <taxon>Metazoa</taxon>
        <taxon>Ecdysozoa</taxon>
        <taxon>Nematoda</taxon>
        <taxon>Chromadorea</taxon>
        <taxon>Rhabditida</taxon>
        <taxon>Tylenchina</taxon>
        <taxon>Panagrolaimomorpha</taxon>
        <taxon>Strongyloidoidea</taxon>
        <taxon>Steinernematidae</taxon>
        <taxon>Steinernema</taxon>
    </lineage>
</organism>
<dbReference type="Proteomes" id="UP000095287">
    <property type="component" value="Unplaced"/>
</dbReference>
<evidence type="ECO:0000256" key="1">
    <source>
        <dbReference type="SAM" id="MobiDB-lite"/>
    </source>
</evidence>
<accession>A0A1I7ZM85</accession>
<dbReference type="WBParaSite" id="L893_g27822.t1">
    <property type="protein sequence ID" value="L893_g27822.t1"/>
    <property type="gene ID" value="L893_g27822"/>
</dbReference>
<reference evidence="3" key="1">
    <citation type="submission" date="2016-11" db="UniProtKB">
        <authorList>
            <consortium name="WormBaseParasite"/>
        </authorList>
    </citation>
    <scope>IDENTIFICATION</scope>
</reference>
<dbReference type="AlphaFoldDB" id="A0A1I7ZM85"/>
<feature type="region of interest" description="Disordered" evidence="1">
    <location>
        <begin position="14"/>
        <end position="50"/>
    </location>
</feature>
<proteinExistence type="predicted"/>
<sequence>MISFLCSSDSLQTARRVRSPDSDLTGETGIKPEFRLHPYLPPSPHTPLDKTESMALQNPSYSTKHRINTQRIPSSFQVSHISTSEDLK</sequence>
<protein>
    <submittedName>
        <fullName evidence="3">AC4 protein</fullName>
    </submittedName>
</protein>